<dbReference type="OrthoDB" id="18139at2759"/>
<keyword evidence="1" id="KW-0472">Membrane</keyword>
<feature type="transmembrane region" description="Helical" evidence="1">
    <location>
        <begin position="40"/>
        <end position="59"/>
    </location>
</feature>
<dbReference type="PANTHER" id="PTHR28112">
    <property type="entry name" value="SRP-INDEPENDENT TARGETING PROTEIN 3"/>
    <property type="match status" value="1"/>
</dbReference>
<accession>A0A1Y2DDJ0</accession>
<dbReference type="PANTHER" id="PTHR28112:SF1">
    <property type="entry name" value="SRP-INDEPENDENT TARGETING PROTEIN 3"/>
    <property type="match status" value="1"/>
</dbReference>
<dbReference type="GO" id="GO:0045047">
    <property type="term" value="P:protein targeting to ER"/>
    <property type="evidence" value="ECO:0007669"/>
    <property type="project" value="InterPro"/>
</dbReference>
<keyword evidence="1" id="KW-1133">Transmembrane helix</keyword>
<evidence type="ECO:0000256" key="1">
    <source>
        <dbReference type="SAM" id="Phobius"/>
    </source>
</evidence>
<comment type="caution">
    <text evidence="2">The sequence shown here is derived from an EMBL/GenBank/DDBJ whole genome shotgun (WGS) entry which is preliminary data.</text>
</comment>
<organism evidence="2 3">
    <name type="scientific">Neocallimastix californiae</name>
    <dbReference type="NCBI Taxonomy" id="1754190"/>
    <lineage>
        <taxon>Eukaryota</taxon>
        <taxon>Fungi</taxon>
        <taxon>Fungi incertae sedis</taxon>
        <taxon>Chytridiomycota</taxon>
        <taxon>Chytridiomycota incertae sedis</taxon>
        <taxon>Neocallimastigomycetes</taxon>
        <taxon>Neocallimastigales</taxon>
        <taxon>Neocallimastigaceae</taxon>
        <taxon>Neocallimastix</taxon>
    </lineage>
</organism>
<dbReference type="InterPro" id="IPR012098">
    <property type="entry name" value="SND3_fun"/>
</dbReference>
<keyword evidence="3" id="KW-1185">Reference proteome</keyword>
<dbReference type="AlphaFoldDB" id="A0A1Y2DDJ0"/>
<evidence type="ECO:0000313" key="3">
    <source>
        <dbReference type="Proteomes" id="UP000193920"/>
    </source>
</evidence>
<dbReference type="EMBL" id="MCOG01000070">
    <property type="protein sequence ID" value="ORY57352.1"/>
    <property type="molecule type" value="Genomic_DNA"/>
</dbReference>
<sequence length="193" mass="22077">MSSINTPGNRQFLFMFTIIIGMQFLNKIDFQNQTNKMILFIIYGVSQSISLFAATLIYFQIKKKNDTGKLYIKNAIMLDKPQATTKDSEGNEIVTQTIMEYDMNKCKQMFVSIGVTVALITFLYYKFQIIKPLALQSLLAIKNLFDQPLVSIHIFGKPATGDLARPFKAPSIFSPKEEAVNKRALKRMEKKRK</sequence>
<evidence type="ECO:0008006" key="4">
    <source>
        <dbReference type="Google" id="ProtNLM"/>
    </source>
</evidence>
<dbReference type="GO" id="GO:0005783">
    <property type="term" value="C:endoplasmic reticulum"/>
    <property type="evidence" value="ECO:0007669"/>
    <property type="project" value="InterPro"/>
</dbReference>
<protein>
    <recommendedName>
        <fullName evidence="4">Inorganic phosphate transporter</fullName>
    </recommendedName>
</protein>
<feature type="transmembrane region" description="Helical" evidence="1">
    <location>
        <begin position="109"/>
        <end position="127"/>
    </location>
</feature>
<dbReference type="Pfam" id="PF10032">
    <property type="entry name" value="Pho88"/>
    <property type="match status" value="1"/>
</dbReference>
<gene>
    <name evidence="2" type="ORF">LY90DRAFT_669188</name>
</gene>
<proteinExistence type="predicted"/>
<dbReference type="Proteomes" id="UP000193920">
    <property type="component" value="Unassembled WGS sequence"/>
</dbReference>
<name>A0A1Y2DDJ0_9FUNG</name>
<reference evidence="2 3" key="1">
    <citation type="submission" date="2016-08" db="EMBL/GenBank/DDBJ databases">
        <title>A Parts List for Fungal Cellulosomes Revealed by Comparative Genomics.</title>
        <authorList>
            <consortium name="DOE Joint Genome Institute"/>
            <person name="Haitjema C.H."/>
            <person name="Gilmore S.P."/>
            <person name="Henske J.K."/>
            <person name="Solomon K.V."/>
            <person name="De Groot R."/>
            <person name="Kuo A."/>
            <person name="Mondo S.J."/>
            <person name="Salamov A.A."/>
            <person name="Labutti K."/>
            <person name="Zhao Z."/>
            <person name="Chiniquy J."/>
            <person name="Barry K."/>
            <person name="Brewer H.M."/>
            <person name="Purvine S.O."/>
            <person name="Wright A.T."/>
            <person name="Boxma B."/>
            <person name="Van Alen T."/>
            <person name="Hackstein J.H."/>
            <person name="Baker S.E."/>
            <person name="Grigoriev I.V."/>
            <person name="O'Malley M.A."/>
        </authorList>
    </citation>
    <scope>NUCLEOTIDE SEQUENCE [LARGE SCALE GENOMIC DNA]</scope>
    <source>
        <strain evidence="2 3">G1</strain>
    </source>
</reference>
<feature type="transmembrane region" description="Helical" evidence="1">
    <location>
        <begin position="12"/>
        <end position="28"/>
    </location>
</feature>
<evidence type="ECO:0000313" key="2">
    <source>
        <dbReference type="EMBL" id="ORY57352.1"/>
    </source>
</evidence>
<dbReference type="GO" id="GO:0005739">
    <property type="term" value="C:mitochondrion"/>
    <property type="evidence" value="ECO:0007669"/>
    <property type="project" value="TreeGrafter"/>
</dbReference>
<keyword evidence="1" id="KW-0812">Transmembrane</keyword>